<dbReference type="EMBL" id="QGKW02000007">
    <property type="protein sequence ID" value="KAF2617510.1"/>
    <property type="molecule type" value="Genomic_DNA"/>
</dbReference>
<reference evidence="1" key="1">
    <citation type="submission" date="2019-12" db="EMBL/GenBank/DDBJ databases">
        <title>Genome sequencing and annotation of Brassica cretica.</title>
        <authorList>
            <person name="Studholme D.J."/>
            <person name="Sarris P.F."/>
        </authorList>
    </citation>
    <scope>NUCLEOTIDE SEQUENCE</scope>
    <source>
        <strain evidence="1">PFS-001/15</strain>
        <tissue evidence="1">Leaf</tissue>
    </source>
</reference>
<evidence type="ECO:0000313" key="2">
    <source>
        <dbReference type="Proteomes" id="UP000712281"/>
    </source>
</evidence>
<gene>
    <name evidence="1" type="ORF">F2Q68_00038705</name>
</gene>
<evidence type="ECO:0000313" key="1">
    <source>
        <dbReference type="EMBL" id="KAF2617510.1"/>
    </source>
</evidence>
<dbReference type="AlphaFoldDB" id="A0A8S9MBX1"/>
<name>A0A8S9MBX1_BRACR</name>
<sequence>MRFKNGNIELEPSGWLGDWISSRTGAKVKIHGRKDGGVVIKPIANWEKHEKDISKNNANALSSIFTSVKKKQLNLIQRFKNANEAWDIAKCGSLNGVKNETSKEDATLSDLNLTYIMEHQIRNLEKELFVV</sequence>
<dbReference type="Proteomes" id="UP000712281">
    <property type="component" value="Unassembled WGS sequence"/>
</dbReference>
<comment type="caution">
    <text evidence="1">The sequence shown here is derived from an EMBL/GenBank/DDBJ whole genome shotgun (WGS) entry which is preliminary data.</text>
</comment>
<organism evidence="1 2">
    <name type="scientific">Brassica cretica</name>
    <name type="common">Mustard</name>
    <dbReference type="NCBI Taxonomy" id="69181"/>
    <lineage>
        <taxon>Eukaryota</taxon>
        <taxon>Viridiplantae</taxon>
        <taxon>Streptophyta</taxon>
        <taxon>Embryophyta</taxon>
        <taxon>Tracheophyta</taxon>
        <taxon>Spermatophyta</taxon>
        <taxon>Magnoliopsida</taxon>
        <taxon>eudicotyledons</taxon>
        <taxon>Gunneridae</taxon>
        <taxon>Pentapetalae</taxon>
        <taxon>rosids</taxon>
        <taxon>malvids</taxon>
        <taxon>Brassicales</taxon>
        <taxon>Brassicaceae</taxon>
        <taxon>Brassiceae</taxon>
        <taxon>Brassica</taxon>
    </lineage>
</organism>
<accession>A0A8S9MBX1</accession>
<proteinExistence type="predicted"/>
<protein>
    <submittedName>
        <fullName evidence="1">Uncharacterized protein</fullName>
    </submittedName>
</protein>